<dbReference type="AlphaFoldDB" id="A0A0M3IC11"/>
<protein>
    <submittedName>
        <fullName evidence="2">Transposase</fullName>
    </submittedName>
</protein>
<keyword evidence="1" id="KW-1185">Reference proteome</keyword>
<reference evidence="2" key="1">
    <citation type="submission" date="2017-02" db="UniProtKB">
        <authorList>
            <consortium name="WormBaseParasite"/>
        </authorList>
    </citation>
    <scope>IDENTIFICATION</scope>
</reference>
<accession>A0A0M3IC11</accession>
<name>A0A0M3IC11_ASCLU</name>
<evidence type="ECO:0000313" key="1">
    <source>
        <dbReference type="Proteomes" id="UP000036681"/>
    </source>
</evidence>
<evidence type="ECO:0000313" key="2">
    <source>
        <dbReference type="WBParaSite" id="ALUE_0001535301-mRNA-1"/>
    </source>
</evidence>
<organism evidence="1 2">
    <name type="scientific">Ascaris lumbricoides</name>
    <name type="common">Giant roundworm</name>
    <dbReference type="NCBI Taxonomy" id="6252"/>
    <lineage>
        <taxon>Eukaryota</taxon>
        <taxon>Metazoa</taxon>
        <taxon>Ecdysozoa</taxon>
        <taxon>Nematoda</taxon>
        <taxon>Chromadorea</taxon>
        <taxon>Rhabditida</taxon>
        <taxon>Spirurina</taxon>
        <taxon>Ascaridomorpha</taxon>
        <taxon>Ascaridoidea</taxon>
        <taxon>Ascarididae</taxon>
        <taxon>Ascaris</taxon>
    </lineage>
</organism>
<proteinExistence type="predicted"/>
<dbReference type="Proteomes" id="UP000036681">
    <property type="component" value="Unplaced"/>
</dbReference>
<dbReference type="WBParaSite" id="ALUE_0001535301-mRNA-1">
    <property type="protein sequence ID" value="ALUE_0001535301-mRNA-1"/>
    <property type="gene ID" value="ALUE_0001535301"/>
</dbReference>
<sequence>MAIVFSAHFQVVDSLQERSKWLSGYVSDAIGSYTNR</sequence>